<dbReference type="AlphaFoldDB" id="A0A853BIQ0"/>
<accession>A0A853BIQ0</accession>
<dbReference type="Proteomes" id="UP000575985">
    <property type="component" value="Unassembled WGS sequence"/>
</dbReference>
<organism evidence="2 3">
    <name type="scientific">Streptomonospora nanhaiensis</name>
    <dbReference type="NCBI Taxonomy" id="1323731"/>
    <lineage>
        <taxon>Bacteria</taxon>
        <taxon>Bacillati</taxon>
        <taxon>Actinomycetota</taxon>
        <taxon>Actinomycetes</taxon>
        <taxon>Streptosporangiales</taxon>
        <taxon>Nocardiopsidaceae</taxon>
        <taxon>Streptomonospora</taxon>
    </lineage>
</organism>
<feature type="transmembrane region" description="Helical" evidence="1">
    <location>
        <begin position="31"/>
        <end position="50"/>
    </location>
</feature>
<dbReference type="EMBL" id="JACCFO010000001">
    <property type="protein sequence ID" value="NYI94462.1"/>
    <property type="molecule type" value="Genomic_DNA"/>
</dbReference>
<dbReference type="RefSeq" id="WP_179766106.1">
    <property type="nucleotide sequence ID" value="NZ_JACCFO010000001.1"/>
</dbReference>
<evidence type="ECO:0000313" key="3">
    <source>
        <dbReference type="Proteomes" id="UP000575985"/>
    </source>
</evidence>
<keyword evidence="1" id="KW-0472">Membrane</keyword>
<reference evidence="2 3" key="1">
    <citation type="submission" date="2020-07" db="EMBL/GenBank/DDBJ databases">
        <title>Sequencing the genomes of 1000 actinobacteria strains.</title>
        <authorList>
            <person name="Klenk H.-P."/>
        </authorList>
    </citation>
    <scope>NUCLEOTIDE SEQUENCE [LARGE SCALE GENOMIC DNA]</scope>
    <source>
        <strain evidence="2 3">DSM 45927</strain>
    </source>
</reference>
<name>A0A853BIQ0_9ACTN</name>
<gene>
    <name evidence="2" type="ORF">HNR12_000739</name>
</gene>
<protein>
    <submittedName>
        <fullName evidence="2">Uncharacterized protein</fullName>
    </submittedName>
</protein>
<sequence>MSAALHFTVYGDEGTARKGARQAFTSGLDTLALVGAAVLVVAAAAAFAALRGVTPATDPDGPR</sequence>
<keyword evidence="3" id="KW-1185">Reference proteome</keyword>
<keyword evidence="1" id="KW-1133">Transmembrane helix</keyword>
<evidence type="ECO:0000313" key="2">
    <source>
        <dbReference type="EMBL" id="NYI94462.1"/>
    </source>
</evidence>
<keyword evidence="1" id="KW-0812">Transmembrane</keyword>
<comment type="caution">
    <text evidence="2">The sequence shown here is derived from an EMBL/GenBank/DDBJ whole genome shotgun (WGS) entry which is preliminary data.</text>
</comment>
<evidence type="ECO:0000256" key="1">
    <source>
        <dbReference type="SAM" id="Phobius"/>
    </source>
</evidence>
<proteinExistence type="predicted"/>